<evidence type="ECO:0000313" key="3">
    <source>
        <dbReference type="Proteomes" id="UP000622017"/>
    </source>
</evidence>
<gene>
    <name evidence="2" type="ORF">H8B15_12175</name>
</gene>
<comment type="caution">
    <text evidence="2">The sequence shown here is derived from an EMBL/GenBank/DDBJ whole genome shotgun (WGS) entry which is preliminary data.</text>
</comment>
<keyword evidence="3" id="KW-1185">Reference proteome</keyword>
<accession>A0ABR7MKR9</accession>
<protein>
    <recommendedName>
        <fullName evidence="4">DUF4198 domain-containing protein</fullName>
    </recommendedName>
</protein>
<evidence type="ECO:0000313" key="2">
    <source>
        <dbReference type="EMBL" id="MBC6611686.1"/>
    </source>
</evidence>
<evidence type="ECO:0000256" key="1">
    <source>
        <dbReference type="SAM" id="SignalP"/>
    </source>
</evidence>
<sequence length="286" mass="31015">MRLLLSFFFALLAATVQAAAPQLLLDVAHFRNEDRVVKGSVVELYATVPGTGLTYLRRAPKTFQAAAVLTLEILKADGQPAYQETVTLKPPVLSDTTAAIKNPVSFQKRVALPDGQYTVRARLRDQYKAGSETTVDRLLTLQTKDKEAFLSDIVLLARPAAKSSAQDNFARGGLRLSRAPGGYYGRGTAQIFFYAELYQAPAGQPLNVRYRIASDEGGAAEAETTLDQAAQGKPTTIVGELPLGPLPSGQYIFTIEIRNAKNQLLTTQSTVLTRYMEDYAPAGATN</sequence>
<evidence type="ECO:0008006" key="4">
    <source>
        <dbReference type="Google" id="ProtNLM"/>
    </source>
</evidence>
<feature type="chain" id="PRO_5045878307" description="DUF4198 domain-containing protein" evidence="1">
    <location>
        <begin position="19"/>
        <end position="286"/>
    </location>
</feature>
<proteinExistence type="predicted"/>
<feature type="signal peptide" evidence="1">
    <location>
        <begin position="1"/>
        <end position="18"/>
    </location>
</feature>
<dbReference type="Proteomes" id="UP000622017">
    <property type="component" value="Unassembled WGS sequence"/>
</dbReference>
<dbReference type="RefSeq" id="WP_187319965.1">
    <property type="nucleotide sequence ID" value="NZ_JACSCY010000008.1"/>
</dbReference>
<reference evidence="2 3" key="1">
    <citation type="submission" date="2020-08" db="EMBL/GenBank/DDBJ databases">
        <title>Hymenobacter sp.</title>
        <authorList>
            <person name="Kim M.K."/>
        </authorList>
    </citation>
    <scope>NUCLEOTIDE SEQUENCE [LARGE SCALE GENOMIC DNA]</scope>
    <source>
        <strain evidence="2 3">BT507</strain>
    </source>
</reference>
<organism evidence="2 3">
    <name type="scientific">Hymenobacter citatus</name>
    <dbReference type="NCBI Taxonomy" id="2763506"/>
    <lineage>
        <taxon>Bacteria</taxon>
        <taxon>Pseudomonadati</taxon>
        <taxon>Bacteroidota</taxon>
        <taxon>Cytophagia</taxon>
        <taxon>Cytophagales</taxon>
        <taxon>Hymenobacteraceae</taxon>
        <taxon>Hymenobacter</taxon>
    </lineage>
</organism>
<keyword evidence="1" id="KW-0732">Signal</keyword>
<dbReference type="EMBL" id="JACSCY010000008">
    <property type="protein sequence ID" value="MBC6611686.1"/>
    <property type="molecule type" value="Genomic_DNA"/>
</dbReference>
<name>A0ABR7MKR9_9BACT</name>